<dbReference type="EMBL" id="LT976981">
    <property type="protein sequence ID" value="SOZ74787.1"/>
    <property type="molecule type" value="Genomic_DNA"/>
</dbReference>
<dbReference type="EMBL" id="LT984809">
    <property type="protein sequence ID" value="SPD49249.1"/>
    <property type="molecule type" value="Genomic_DNA"/>
</dbReference>
<sequence length="55" mass="5921">MSAAVPLSQQELGELAGLARQSIRTALKTLQAQGHKTTECGIVIVKNLSALRDFR</sequence>
<dbReference type="Pfam" id="PF13545">
    <property type="entry name" value="HTH_Crp_2"/>
    <property type="match status" value="1"/>
</dbReference>
<proteinExistence type="predicted"/>
<reference evidence="3 4" key="2">
    <citation type="submission" date="2018-01" db="EMBL/GenBank/DDBJ databases">
        <authorList>
            <person name="Gaut B.S."/>
            <person name="Morton B.R."/>
            <person name="Clegg M.T."/>
            <person name="Duvall M.R."/>
        </authorList>
    </citation>
    <scope>NUCLEOTIDE SEQUENCE</scope>
    <source>
        <strain evidence="3">Cupriavidus taiwanensis STM 8555</strain>
        <plasmid evidence="3">I</plasmid>
        <plasmid evidence="4">Plasmid cbm2613_p</plasmid>
    </source>
</reference>
<dbReference type="InterPro" id="IPR036390">
    <property type="entry name" value="WH_DNA-bd_sf"/>
</dbReference>
<feature type="domain" description="HTH crp-type" evidence="1">
    <location>
        <begin position="5"/>
        <end position="53"/>
    </location>
</feature>
<dbReference type="AlphaFoldDB" id="A0A375FM56"/>
<reference evidence="2" key="1">
    <citation type="submission" date="2018-01" db="EMBL/GenBank/DDBJ databases">
        <authorList>
            <person name="Clerissi C."/>
        </authorList>
    </citation>
    <scope>NUCLEOTIDE SEQUENCE</scope>
    <source>
        <strain evidence="2">Cupriavidus taiwanensis STM 8556</strain>
        <plasmid evidence="2">CBM2613_p</plasmid>
    </source>
</reference>
<protein>
    <recommendedName>
        <fullName evidence="1">HTH crp-type domain-containing protein</fullName>
    </recommendedName>
</protein>
<dbReference type="InterPro" id="IPR012318">
    <property type="entry name" value="HTH_CRP"/>
</dbReference>
<evidence type="ECO:0000259" key="1">
    <source>
        <dbReference type="Pfam" id="PF13545"/>
    </source>
</evidence>
<evidence type="ECO:0000313" key="4">
    <source>
        <dbReference type="Proteomes" id="UP000256952"/>
    </source>
</evidence>
<dbReference type="InterPro" id="IPR036388">
    <property type="entry name" value="WH-like_DNA-bd_sf"/>
</dbReference>
<dbReference type="Gene3D" id="1.10.10.10">
    <property type="entry name" value="Winged helix-like DNA-binding domain superfamily/Winged helix DNA-binding domain"/>
    <property type="match status" value="1"/>
</dbReference>
<name>A0A375FM56_9BURK</name>
<dbReference type="Proteomes" id="UP000256952">
    <property type="component" value="Plasmid CBM2613_p"/>
</dbReference>
<gene>
    <name evidence="3" type="ORF">CBM2612_P0594</name>
    <name evidence="2" type="ORF">CBM2613_P60135</name>
</gene>
<geneLocation type="plasmid" evidence="2">
    <name>CBM2613_p</name>
</geneLocation>
<keyword evidence="3" id="KW-0614">Plasmid</keyword>
<evidence type="ECO:0000313" key="2">
    <source>
        <dbReference type="EMBL" id="SOZ74787.1"/>
    </source>
</evidence>
<geneLocation type="plasmid" evidence="4">
    <name>cbm2613_p</name>
</geneLocation>
<geneLocation type="plasmid" evidence="3">
    <name>I</name>
</geneLocation>
<dbReference type="RefSeq" id="WP_115683903.1">
    <property type="nucleotide sequence ID" value="NZ_LT976979.1"/>
</dbReference>
<organism evidence="3">
    <name type="scientific">Cupriavidus taiwanensis</name>
    <dbReference type="NCBI Taxonomy" id="164546"/>
    <lineage>
        <taxon>Bacteria</taxon>
        <taxon>Pseudomonadati</taxon>
        <taxon>Pseudomonadota</taxon>
        <taxon>Betaproteobacteria</taxon>
        <taxon>Burkholderiales</taxon>
        <taxon>Burkholderiaceae</taxon>
        <taxon>Cupriavidus</taxon>
    </lineage>
</organism>
<accession>A0A375FM56</accession>
<dbReference type="GO" id="GO:0006355">
    <property type="term" value="P:regulation of DNA-templated transcription"/>
    <property type="evidence" value="ECO:0007669"/>
    <property type="project" value="InterPro"/>
</dbReference>
<evidence type="ECO:0000313" key="3">
    <source>
        <dbReference type="EMBL" id="SPD49249.1"/>
    </source>
</evidence>
<dbReference type="GO" id="GO:0003677">
    <property type="term" value="F:DNA binding"/>
    <property type="evidence" value="ECO:0007669"/>
    <property type="project" value="InterPro"/>
</dbReference>
<dbReference type="SUPFAM" id="SSF46785">
    <property type="entry name" value="Winged helix' DNA-binding domain"/>
    <property type="match status" value="1"/>
</dbReference>